<evidence type="ECO:0000256" key="1">
    <source>
        <dbReference type="ARBA" id="ARBA00004123"/>
    </source>
</evidence>
<accession>A0A9P6NCS7</accession>
<comment type="subcellular location">
    <subcellularLocation>
        <location evidence="1">Nucleus</location>
    </subcellularLocation>
</comment>
<dbReference type="PANTHER" id="PTHR46481">
    <property type="entry name" value="ZINC FINGER BED DOMAIN-CONTAINING PROTEIN 4"/>
    <property type="match status" value="1"/>
</dbReference>
<keyword evidence="8" id="KW-1185">Reference proteome</keyword>
<keyword evidence="5" id="KW-0539">Nucleus</keyword>
<dbReference type="GO" id="GO:0046983">
    <property type="term" value="F:protein dimerization activity"/>
    <property type="evidence" value="ECO:0007669"/>
    <property type="project" value="InterPro"/>
</dbReference>
<feature type="domain" description="HAT C-terminal dimerisation" evidence="6">
    <location>
        <begin position="118"/>
        <end position="172"/>
    </location>
</feature>
<dbReference type="InterPro" id="IPR008906">
    <property type="entry name" value="HATC_C_dom"/>
</dbReference>
<comment type="caution">
    <text evidence="7">The sequence shown here is derived from an EMBL/GenBank/DDBJ whole genome shotgun (WGS) entry which is preliminary data.</text>
</comment>
<dbReference type="GO" id="GO:0005634">
    <property type="term" value="C:nucleus"/>
    <property type="evidence" value="ECO:0007669"/>
    <property type="project" value="UniProtKB-SubCell"/>
</dbReference>
<keyword evidence="4" id="KW-0862">Zinc</keyword>
<evidence type="ECO:0000256" key="2">
    <source>
        <dbReference type="ARBA" id="ARBA00022723"/>
    </source>
</evidence>
<organism evidence="7 8">
    <name type="scientific">Cronartium quercuum f. sp. fusiforme G11</name>
    <dbReference type="NCBI Taxonomy" id="708437"/>
    <lineage>
        <taxon>Eukaryota</taxon>
        <taxon>Fungi</taxon>
        <taxon>Dikarya</taxon>
        <taxon>Basidiomycota</taxon>
        <taxon>Pucciniomycotina</taxon>
        <taxon>Pucciniomycetes</taxon>
        <taxon>Pucciniales</taxon>
        <taxon>Coleosporiaceae</taxon>
        <taxon>Cronartium</taxon>
    </lineage>
</organism>
<evidence type="ECO:0000313" key="8">
    <source>
        <dbReference type="Proteomes" id="UP000886653"/>
    </source>
</evidence>
<name>A0A9P6NCS7_9BASI</name>
<dbReference type="InterPro" id="IPR012337">
    <property type="entry name" value="RNaseH-like_sf"/>
</dbReference>
<evidence type="ECO:0000313" key="7">
    <source>
        <dbReference type="EMBL" id="KAG0143202.1"/>
    </source>
</evidence>
<evidence type="ECO:0000256" key="5">
    <source>
        <dbReference type="ARBA" id="ARBA00023242"/>
    </source>
</evidence>
<dbReference type="SUPFAM" id="SSF53098">
    <property type="entry name" value="Ribonuclease H-like"/>
    <property type="match status" value="1"/>
</dbReference>
<dbReference type="OrthoDB" id="1893698at2759"/>
<proteinExistence type="predicted"/>
<dbReference type="InterPro" id="IPR052035">
    <property type="entry name" value="ZnF_BED_domain_contain"/>
</dbReference>
<keyword evidence="2" id="KW-0479">Metal-binding</keyword>
<evidence type="ECO:0000256" key="3">
    <source>
        <dbReference type="ARBA" id="ARBA00022771"/>
    </source>
</evidence>
<dbReference type="Proteomes" id="UP000886653">
    <property type="component" value="Unassembled WGS sequence"/>
</dbReference>
<evidence type="ECO:0000256" key="4">
    <source>
        <dbReference type="ARBA" id="ARBA00022833"/>
    </source>
</evidence>
<reference evidence="7" key="1">
    <citation type="submission" date="2013-11" db="EMBL/GenBank/DDBJ databases">
        <title>Genome sequence of the fusiform rust pathogen reveals effectors for host alternation and coevolution with pine.</title>
        <authorList>
            <consortium name="DOE Joint Genome Institute"/>
            <person name="Smith K."/>
            <person name="Pendleton A."/>
            <person name="Kubisiak T."/>
            <person name="Anderson C."/>
            <person name="Salamov A."/>
            <person name="Aerts A."/>
            <person name="Riley R."/>
            <person name="Clum A."/>
            <person name="Lindquist E."/>
            <person name="Ence D."/>
            <person name="Campbell M."/>
            <person name="Kronenberg Z."/>
            <person name="Feau N."/>
            <person name="Dhillon B."/>
            <person name="Hamelin R."/>
            <person name="Burleigh J."/>
            <person name="Smith J."/>
            <person name="Yandell M."/>
            <person name="Nelson C."/>
            <person name="Grigoriev I."/>
            <person name="Davis J."/>
        </authorList>
    </citation>
    <scope>NUCLEOTIDE SEQUENCE</scope>
    <source>
        <strain evidence="7">G11</strain>
    </source>
</reference>
<sequence length="196" mass="21838">MITGLTKAYEQLDTHPAIKIAIQPMMDKLHLYHDAALCKPVYLCTVMLDPCQKMDNICPNLISKTKAHNLLSSKCKWLCGDNPFQLHHSDQPASEGTSKSNPWALTGTAMDPFDIQNEVNSYLTAPILYKNTHILDWWQLNATQFPNLAIASWAILAVPATSVPTEYNLQGSLKAGTIAAQVYLKSWLKFFDSSSI</sequence>
<gene>
    <name evidence="7" type="ORF">CROQUDRAFT_661617</name>
</gene>
<protein>
    <recommendedName>
        <fullName evidence="6">HAT C-terminal dimerisation domain-containing protein</fullName>
    </recommendedName>
</protein>
<dbReference type="GO" id="GO:0008270">
    <property type="term" value="F:zinc ion binding"/>
    <property type="evidence" value="ECO:0007669"/>
    <property type="project" value="UniProtKB-KW"/>
</dbReference>
<evidence type="ECO:0000259" key="6">
    <source>
        <dbReference type="Pfam" id="PF05699"/>
    </source>
</evidence>
<dbReference type="AlphaFoldDB" id="A0A9P6NCS7"/>
<dbReference type="Pfam" id="PF05699">
    <property type="entry name" value="Dimer_Tnp_hAT"/>
    <property type="match status" value="1"/>
</dbReference>
<dbReference type="EMBL" id="MU167326">
    <property type="protein sequence ID" value="KAG0143202.1"/>
    <property type="molecule type" value="Genomic_DNA"/>
</dbReference>
<dbReference type="PANTHER" id="PTHR46481:SF10">
    <property type="entry name" value="ZINC FINGER BED DOMAIN-CONTAINING PROTEIN 39"/>
    <property type="match status" value="1"/>
</dbReference>
<keyword evidence="3" id="KW-0863">Zinc-finger</keyword>